<evidence type="ECO:0000313" key="3">
    <source>
        <dbReference type="EMBL" id="MXY92377.1"/>
    </source>
</evidence>
<dbReference type="AlphaFoldDB" id="A0A6B0YP83"/>
<protein>
    <submittedName>
        <fullName evidence="3">Nitroreductase family deazaflavin-dependent oxidoreductase</fullName>
    </submittedName>
</protein>
<dbReference type="NCBIfam" id="TIGR00026">
    <property type="entry name" value="hi_GC_TIGR00026"/>
    <property type="match status" value="1"/>
</dbReference>
<dbReference type="InterPro" id="IPR004378">
    <property type="entry name" value="F420H2_quin_Rdtase"/>
</dbReference>
<gene>
    <name evidence="3" type="ORF">F4Y42_02905</name>
</gene>
<comment type="caution">
    <text evidence="3">The sequence shown here is derived from an EMBL/GenBank/DDBJ whole genome shotgun (WGS) entry which is preliminary data.</text>
</comment>
<dbReference type="InterPro" id="IPR012349">
    <property type="entry name" value="Split_barrel_FMN-bd"/>
</dbReference>
<organism evidence="3">
    <name type="scientific">Caldilineaceae bacterium SB0664_bin_27</name>
    <dbReference type="NCBI Taxonomy" id="2605260"/>
    <lineage>
        <taxon>Bacteria</taxon>
        <taxon>Bacillati</taxon>
        <taxon>Chloroflexota</taxon>
        <taxon>Caldilineae</taxon>
        <taxon>Caldilineales</taxon>
        <taxon>Caldilineaceae</taxon>
    </lineage>
</organism>
<name>A0A6B0YP83_9CHLR</name>
<dbReference type="GO" id="GO:0070967">
    <property type="term" value="F:coenzyme F420 binding"/>
    <property type="evidence" value="ECO:0007669"/>
    <property type="project" value="TreeGrafter"/>
</dbReference>
<comment type="similarity">
    <text evidence="1">Belongs to the F420H(2)-dependent quinone reductase family.</text>
</comment>
<accession>A0A6B0YP83</accession>
<proteinExistence type="inferred from homology"/>
<reference evidence="3" key="1">
    <citation type="submission" date="2019-09" db="EMBL/GenBank/DDBJ databases">
        <title>Characterisation of the sponge microbiome using genome-centric metagenomics.</title>
        <authorList>
            <person name="Engelberts J.P."/>
            <person name="Robbins S.J."/>
            <person name="De Goeij J.M."/>
            <person name="Aranda M."/>
            <person name="Bell S.C."/>
            <person name="Webster N.S."/>
        </authorList>
    </citation>
    <scope>NUCLEOTIDE SEQUENCE</scope>
    <source>
        <strain evidence="3">SB0664_bin_27</strain>
    </source>
</reference>
<evidence type="ECO:0000256" key="1">
    <source>
        <dbReference type="ARBA" id="ARBA00008710"/>
    </source>
</evidence>
<dbReference type="Pfam" id="PF04075">
    <property type="entry name" value="F420H2_quin_red"/>
    <property type="match status" value="1"/>
</dbReference>
<dbReference type="EMBL" id="VXRG01000028">
    <property type="protein sequence ID" value="MXY92377.1"/>
    <property type="molecule type" value="Genomic_DNA"/>
</dbReference>
<evidence type="ECO:0000256" key="2">
    <source>
        <dbReference type="ARBA" id="ARBA00049106"/>
    </source>
</evidence>
<dbReference type="PANTHER" id="PTHR39428">
    <property type="entry name" value="F420H(2)-DEPENDENT QUINONE REDUCTASE RV1261C"/>
    <property type="match status" value="1"/>
</dbReference>
<dbReference type="GO" id="GO:0005886">
    <property type="term" value="C:plasma membrane"/>
    <property type="evidence" value="ECO:0007669"/>
    <property type="project" value="TreeGrafter"/>
</dbReference>
<dbReference type="Gene3D" id="2.30.110.10">
    <property type="entry name" value="Electron Transport, Fmn-binding Protein, Chain A"/>
    <property type="match status" value="1"/>
</dbReference>
<dbReference type="GO" id="GO:0016491">
    <property type="term" value="F:oxidoreductase activity"/>
    <property type="evidence" value="ECO:0007669"/>
    <property type="project" value="InterPro"/>
</dbReference>
<comment type="catalytic activity">
    <reaction evidence="2">
        <text>oxidized coenzyme F420-(gamma-L-Glu)(n) + a quinol + H(+) = reduced coenzyme F420-(gamma-L-Glu)(n) + a quinone</text>
        <dbReference type="Rhea" id="RHEA:39663"/>
        <dbReference type="Rhea" id="RHEA-COMP:12939"/>
        <dbReference type="Rhea" id="RHEA-COMP:14378"/>
        <dbReference type="ChEBI" id="CHEBI:15378"/>
        <dbReference type="ChEBI" id="CHEBI:24646"/>
        <dbReference type="ChEBI" id="CHEBI:132124"/>
        <dbReference type="ChEBI" id="CHEBI:133980"/>
        <dbReference type="ChEBI" id="CHEBI:139511"/>
    </reaction>
</comment>
<sequence>MAEREVPGWVKEHIGRYLESNGEDGHIWNGVPTLLLTTTGRRTGEARTTPLIYGRVEGEETYVIVASRGGATHHPSWYLNLVETPAVKLRVGADVFDATAHTASAEEKPALWKMMAEIWPQYNDYQAKTDRVIPVVILKRA</sequence>
<dbReference type="PANTHER" id="PTHR39428:SF1">
    <property type="entry name" value="F420H(2)-DEPENDENT QUINONE REDUCTASE RV1261C"/>
    <property type="match status" value="1"/>
</dbReference>